<reference evidence="1 2" key="1">
    <citation type="submission" date="2014-12" db="EMBL/GenBank/DDBJ databases">
        <title>Complete genome sequence of Herbaspirillum rubrisubalbicans Os38.</title>
        <authorList>
            <person name="Chen M."/>
            <person name="An Q."/>
        </authorList>
    </citation>
    <scope>NUCLEOTIDE SEQUENCE [LARGE SCALE GENOMIC DNA]</scope>
    <source>
        <strain evidence="1 2">Os38</strain>
    </source>
</reference>
<gene>
    <name evidence="1" type="ORF">RB24_14915</name>
</gene>
<dbReference type="EMBL" id="JUGD01000017">
    <property type="protein sequence ID" value="RAM63781.1"/>
    <property type="molecule type" value="Genomic_DNA"/>
</dbReference>
<proteinExistence type="predicted"/>
<protein>
    <submittedName>
        <fullName evidence="1">Uncharacterized protein</fullName>
    </submittedName>
</protein>
<dbReference type="RefSeq" id="WP_112068900.1">
    <property type="nucleotide sequence ID" value="NZ_JWZY01000012.1"/>
</dbReference>
<organism evidence="1 2">
    <name type="scientific">Herbaspirillum rubrisubalbicans</name>
    <dbReference type="NCBI Taxonomy" id="80842"/>
    <lineage>
        <taxon>Bacteria</taxon>
        <taxon>Pseudomonadati</taxon>
        <taxon>Pseudomonadota</taxon>
        <taxon>Betaproteobacteria</taxon>
        <taxon>Burkholderiales</taxon>
        <taxon>Oxalobacteraceae</taxon>
        <taxon>Herbaspirillum</taxon>
    </lineage>
</organism>
<accession>A0ABX9C0A9</accession>
<sequence length="149" mass="17099">METVKIKEILPYVGVDQVRFGMSPTEVAEVWGEPHSRSMNFLKQYVEYRGNVSTTYSSEHQLIEIGLSKRCTEARIKDIQIFLPPKSSRLTELLNLDKEAYEDVGIIVFNKLGISVTGFDHVDDDDVAISVFSRGHWDEDLKGMRAYRR</sequence>
<name>A0ABX9C0A9_9BURK</name>
<dbReference type="Proteomes" id="UP000248631">
    <property type="component" value="Unassembled WGS sequence"/>
</dbReference>
<comment type="caution">
    <text evidence="1">The sequence shown here is derived from an EMBL/GenBank/DDBJ whole genome shotgun (WGS) entry which is preliminary data.</text>
</comment>
<evidence type="ECO:0000313" key="1">
    <source>
        <dbReference type="EMBL" id="RAM63781.1"/>
    </source>
</evidence>
<keyword evidence="2" id="KW-1185">Reference proteome</keyword>
<evidence type="ECO:0000313" key="2">
    <source>
        <dbReference type="Proteomes" id="UP000248631"/>
    </source>
</evidence>